<dbReference type="OrthoDB" id="10301806at2759"/>
<dbReference type="Proteomes" id="UP000285405">
    <property type="component" value="Unassembled WGS sequence"/>
</dbReference>
<reference evidence="2 3" key="1">
    <citation type="journal article" date="2018" name="BMC Genomics">
        <title>Comparative genome analyses reveal sequence features reflecting distinct modes of host-adaptation between dicot and monocot powdery mildew.</title>
        <authorList>
            <person name="Wu Y."/>
            <person name="Ma X."/>
            <person name="Pan Z."/>
            <person name="Kale S.D."/>
            <person name="Song Y."/>
            <person name="King H."/>
            <person name="Zhang Q."/>
            <person name="Presley C."/>
            <person name="Deng X."/>
            <person name="Wei C.I."/>
            <person name="Xiao S."/>
        </authorList>
    </citation>
    <scope>NUCLEOTIDE SEQUENCE [LARGE SCALE GENOMIC DNA]</scope>
    <source>
        <strain evidence="2">UCSC1</strain>
    </source>
</reference>
<keyword evidence="1" id="KW-0732">Signal</keyword>
<feature type="chain" id="PRO_5019491850" description="Secreted effector protein" evidence="1">
    <location>
        <begin position="23"/>
        <end position="176"/>
    </location>
</feature>
<dbReference type="EMBL" id="MCBR01013021">
    <property type="protein sequence ID" value="RKF64692.1"/>
    <property type="molecule type" value="Genomic_DNA"/>
</dbReference>
<feature type="signal peptide" evidence="1">
    <location>
        <begin position="1"/>
        <end position="22"/>
    </location>
</feature>
<gene>
    <name evidence="2" type="ORF">GcC1_130011</name>
</gene>
<evidence type="ECO:0008006" key="4">
    <source>
        <dbReference type="Google" id="ProtNLM"/>
    </source>
</evidence>
<organism evidence="2 3">
    <name type="scientific">Golovinomyces cichoracearum</name>
    <dbReference type="NCBI Taxonomy" id="62708"/>
    <lineage>
        <taxon>Eukaryota</taxon>
        <taxon>Fungi</taxon>
        <taxon>Dikarya</taxon>
        <taxon>Ascomycota</taxon>
        <taxon>Pezizomycotina</taxon>
        <taxon>Leotiomycetes</taxon>
        <taxon>Erysiphales</taxon>
        <taxon>Erysiphaceae</taxon>
        <taxon>Golovinomyces</taxon>
    </lineage>
</organism>
<dbReference type="Gene3D" id="3.10.450.30">
    <property type="entry name" value="Microbial ribonucleases"/>
    <property type="match status" value="1"/>
</dbReference>
<dbReference type="AlphaFoldDB" id="A0A420I4X2"/>
<proteinExistence type="predicted"/>
<evidence type="ECO:0000313" key="3">
    <source>
        <dbReference type="Proteomes" id="UP000285405"/>
    </source>
</evidence>
<accession>A0A420I4X2</accession>
<sequence>MFLKASLTVWALLAAEITLSSSTSIGRLANREVVDDINDNGIMIEWASCKGRHYDKEVVYETLKQACETKNSSTIFEKAVNLRPHIPSSSEKYHHEINPPYYAYSLHDTVFKDKLHPIDVIVMNDECKLAGVLMETTKISCNDDTCGSEPRYKDCEIRLSKTAPTPTEKTQVEQLS</sequence>
<name>A0A420I4X2_9PEZI</name>
<protein>
    <recommendedName>
        <fullName evidence="4">Secreted effector protein</fullName>
    </recommendedName>
</protein>
<comment type="caution">
    <text evidence="2">The sequence shown here is derived from an EMBL/GenBank/DDBJ whole genome shotgun (WGS) entry which is preliminary data.</text>
</comment>
<evidence type="ECO:0000313" key="2">
    <source>
        <dbReference type="EMBL" id="RKF64692.1"/>
    </source>
</evidence>
<evidence type="ECO:0000256" key="1">
    <source>
        <dbReference type="SAM" id="SignalP"/>
    </source>
</evidence>